<gene>
    <name evidence="7 9" type="ORF">BDZ99DRAFT_464877</name>
</gene>
<evidence type="ECO:0008006" key="10">
    <source>
        <dbReference type="Google" id="ProtNLM"/>
    </source>
</evidence>
<keyword evidence="6" id="KW-0269">Exonuclease</keyword>
<keyword evidence="5" id="KW-0540">Nuclease</keyword>
<dbReference type="EMBL" id="MU003704">
    <property type="protein sequence ID" value="KAF2807980.1"/>
    <property type="molecule type" value="Genomic_DNA"/>
</dbReference>
<reference evidence="7 9" key="1">
    <citation type="journal article" date="2020" name="Stud. Mycol.">
        <title>101 Dothideomycetes genomes: a test case for predicting lifestyles and emergence of pathogens.</title>
        <authorList>
            <person name="Haridas S."/>
            <person name="Albert R."/>
            <person name="Binder M."/>
            <person name="Bloem J."/>
            <person name="Labutti K."/>
            <person name="Salamov A."/>
            <person name="Andreopoulos B."/>
            <person name="Baker S."/>
            <person name="Barry K."/>
            <person name="Bills G."/>
            <person name="Bluhm B."/>
            <person name="Cannon C."/>
            <person name="Castanera R."/>
            <person name="Culley D."/>
            <person name="Daum C."/>
            <person name="Ezra D."/>
            <person name="Gonzalez J."/>
            <person name="Henrissat B."/>
            <person name="Kuo A."/>
            <person name="Liang C."/>
            <person name="Lipzen A."/>
            <person name="Lutzoni F."/>
            <person name="Magnuson J."/>
            <person name="Mondo S."/>
            <person name="Nolan M."/>
            <person name="Ohm R."/>
            <person name="Pangilinan J."/>
            <person name="Park H.-J."/>
            <person name="Ramirez L."/>
            <person name="Alfaro M."/>
            <person name="Sun H."/>
            <person name="Tritt A."/>
            <person name="Yoshinaga Y."/>
            <person name="Zwiers L.-H."/>
            <person name="Turgeon B."/>
            <person name="Goodwin S."/>
            <person name="Spatafora J."/>
            <person name="Crous P."/>
            <person name="Grigoriev I."/>
        </authorList>
    </citation>
    <scope>NUCLEOTIDE SEQUENCE</scope>
    <source>
        <strain evidence="7 9">CBS 304.34</strain>
    </source>
</reference>
<keyword evidence="4" id="KW-0408">Iron</keyword>
<name>A0A6A6YGW3_9PEZI</name>
<evidence type="ECO:0000313" key="9">
    <source>
        <dbReference type="RefSeq" id="XP_033574944.1"/>
    </source>
</evidence>
<dbReference type="GeneID" id="54461322"/>
<accession>A0A6A6YGW3</accession>
<keyword evidence="8" id="KW-1185">Reference proteome</keyword>
<evidence type="ECO:0000256" key="3">
    <source>
        <dbReference type="ARBA" id="ARBA00011245"/>
    </source>
</evidence>
<evidence type="ECO:0000256" key="6">
    <source>
        <dbReference type="ARBA" id="ARBA00022839"/>
    </source>
</evidence>
<evidence type="ECO:0000256" key="5">
    <source>
        <dbReference type="ARBA" id="ARBA00022722"/>
    </source>
</evidence>
<dbReference type="RefSeq" id="XP_033574944.1">
    <property type="nucleotide sequence ID" value="XM_033720429.1"/>
</dbReference>
<dbReference type="PANTHER" id="PTHR14464">
    <property type="entry name" value="EXONUCLEASE V"/>
    <property type="match status" value="1"/>
</dbReference>
<comment type="subunit">
    <text evidence="3">Monomer.</text>
</comment>
<evidence type="ECO:0000256" key="2">
    <source>
        <dbReference type="ARBA" id="ARBA00009797"/>
    </source>
</evidence>
<dbReference type="GO" id="GO:0051539">
    <property type="term" value="F:4 iron, 4 sulfur cluster binding"/>
    <property type="evidence" value="ECO:0007669"/>
    <property type="project" value="UniProtKB-KW"/>
</dbReference>
<reference evidence="9" key="3">
    <citation type="submission" date="2025-04" db="UniProtKB">
        <authorList>
            <consortium name="RefSeq"/>
        </authorList>
    </citation>
    <scope>IDENTIFICATION</scope>
    <source>
        <strain evidence="9">CBS 304.34</strain>
    </source>
</reference>
<dbReference type="PANTHER" id="PTHR14464:SF4">
    <property type="entry name" value="EXONUCLEASE V"/>
    <property type="match status" value="1"/>
</dbReference>
<keyword evidence="4" id="KW-0004">4Fe-4S</keyword>
<keyword evidence="4" id="KW-0411">Iron-sulfur</keyword>
<comment type="similarity">
    <text evidence="2">Belongs to the EXO5 family.</text>
</comment>
<dbReference type="GO" id="GO:0005634">
    <property type="term" value="C:nucleus"/>
    <property type="evidence" value="ECO:0007669"/>
    <property type="project" value="TreeGrafter"/>
</dbReference>
<dbReference type="GO" id="GO:0005739">
    <property type="term" value="C:mitochondrion"/>
    <property type="evidence" value="ECO:0007669"/>
    <property type="project" value="TreeGrafter"/>
</dbReference>
<evidence type="ECO:0000313" key="7">
    <source>
        <dbReference type="EMBL" id="KAF2807980.1"/>
    </source>
</evidence>
<proteinExistence type="inferred from homology"/>
<dbReference type="Pfam" id="PF09810">
    <property type="entry name" value="Exo5"/>
    <property type="match status" value="1"/>
</dbReference>
<keyword evidence="4" id="KW-0479">Metal-binding</keyword>
<protein>
    <recommendedName>
        <fullName evidence="10">Exonuclease V</fullName>
    </recommendedName>
</protein>
<organism evidence="7">
    <name type="scientific">Mytilinidion resinicola</name>
    <dbReference type="NCBI Taxonomy" id="574789"/>
    <lineage>
        <taxon>Eukaryota</taxon>
        <taxon>Fungi</taxon>
        <taxon>Dikarya</taxon>
        <taxon>Ascomycota</taxon>
        <taxon>Pezizomycotina</taxon>
        <taxon>Dothideomycetes</taxon>
        <taxon>Pleosporomycetidae</taxon>
        <taxon>Mytilinidiales</taxon>
        <taxon>Mytilinidiaceae</taxon>
        <taxon>Mytilinidion</taxon>
    </lineage>
</organism>
<evidence type="ECO:0000313" key="8">
    <source>
        <dbReference type="Proteomes" id="UP000504636"/>
    </source>
</evidence>
<dbReference type="GO" id="GO:0036297">
    <property type="term" value="P:interstrand cross-link repair"/>
    <property type="evidence" value="ECO:0007669"/>
    <property type="project" value="TreeGrafter"/>
</dbReference>
<evidence type="ECO:0000256" key="1">
    <source>
        <dbReference type="ARBA" id="ARBA00001966"/>
    </source>
</evidence>
<comment type="cofactor">
    <cofactor evidence="1">
        <name>[4Fe-4S] cluster</name>
        <dbReference type="ChEBI" id="CHEBI:49883"/>
    </cofactor>
</comment>
<evidence type="ECO:0000256" key="4">
    <source>
        <dbReference type="ARBA" id="ARBA00022485"/>
    </source>
</evidence>
<keyword evidence="6" id="KW-0378">Hydrolase</keyword>
<sequence length="451" mass="51258">MGRMCWKKTCVGVNCAALLSRSNTQSTRARLSVHLVAREESPGPQRAVLVEPESNPEVEDTRSPLQRFRTKPKKPLSVTDLVSPAWCELQYWYNLSKFGRKKATPAMKQGSAVHKVLEEQVHEIVQVRPKTKEDVWGLKIWNVIQGLRTLRLTGMTRELEIWGVIDGQIVNGIIDEISYSCPDPDFEEKLEKSKAEAENGAKAALPSNQTSIADFLHNTNSPSQESGPWLGNPFPERKVYVTDVKTRGSKYMPKGVSLRPTFYQLMLYRMLLDALAANTVPADVIFSRYSLTPLKPFTPAFIEEIEDLDSWKENIPSTDDLSDVSREFYHELKTYNNLTALWSLMMTEFSLAMSGSASISDVLHAEFRWSKTGDIIGSELFAYDTAVLQKYVGEEMKWWKGEREAKGVDIEEAFKCRICEFADECTWRKTKIEEAMEKHRLRLAARAKSAV</sequence>
<reference evidence="9" key="2">
    <citation type="submission" date="2020-04" db="EMBL/GenBank/DDBJ databases">
        <authorList>
            <consortium name="NCBI Genome Project"/>
        </authorList>
    </citation>
    <scope>NUCLEOTIDE SEQUENCE</scope>
    <source>
        <strain evidence="9">CBS 304.34</strain>
    </source>
</reference>
<dbReference type="GO" id="GO:0045145">
    <property type="term" value="F:single-stranded DNA 5'-3' DNA exonuclease activity"/>
    <property type="evidence" value="ECO:0007669"/>
    <property type="project" value="InterPro"/>
</dbReference>
<dbReference type="Proteomes" id="UP000504636">
    <property type="component" value="Unplaced"/>
</dbReference>
<dbReference type="AlphaFoldDB" id="A0A6A6YGW3"/>
<dbReference type="OrthoDB" id="354769at2759"/>
<dbReference type="InterPro" id="IPR019190">
    <property type="entry name" value="EXOV"/>
</dbReference>